<protein>
    <submittedName>
        <fullName evidence="2">Uncharacterized protein</fullName>
    </submittedName>
</protein>
<reference evidence="2 3" key="1">
    <citation type="submission" date="2020-08" db="EMBL/GenBank/DDBJ databases">
        <title>Genomic Encyclopedia of Type Strains, Phase IV (KMG-IV): sequencing the most valuable type-strain genomes for metagenomic binning, comparative biology and taxonomic classification.</title>
        <authorList>
            <person name="Goeker M."/>
        </authorList>
    </citation>
    <scope>NUCLEOTIDE SEQUENCE [LARGE SCALE GENOMIC DNA]</scope>
    <source>
        <strain evidence="2 3">YC6886</strain>
    </source>
</reference>
<sequence>MKRSPLIYFSVALIILGGVIAGRLHRANAGSNASNVSEGSTTETPASRQRPLGIPELTPPRAGERPLAAVRPSPSQGSSAEIAEVVLPPAPESVDDSSSVRELTAFRLKERRDHGEPVTREMAMHIPNESENNRVALLNRAADPWDLPDEEGLTPSPPPSRMDVSILNPPRHEQVEEPAEPTEMTPEMPPADDDSQGNSF</sequence>
<dbReference type="EMBL" id="JACHFD010000008">
    <property type="protein sequence ID" value="MBB5351740.1"/>
    <property type="molecule type" value="Genomic_DNA"/>
</dbReference>
<evidence type="ECO:0000256" key="1">
    <source>
        <dbReference type="SAM" id="MobiDB-lite"/>
    </source>
</evidence>
<evidence type="ECO:0000313" key="3">
    <source>
        <dbReference type="Proteomes" id="UP000557717"/>
    </source>
</evidence>
<name>A0A840VCW7_9BACT</name>
<proteinExistence type="predicted"/>
<evidence type="ECO:0000313" key="2">
    <source>
        <dbReference type="EMBL" id="MBB5351740.1"/>
    </source>
</evidence>
<feature type="region of interest" description="Disordered" evidence="1">
    <location>
        <begin position="142"/>
        <end position="200"/>
    </location>
</feature>
<comment type="caution">
    <text evidence="2">The sequence shown here is derived from an EMBL/GenBank/DDBJ whole genome shotgun (WGS) entry which is preliminary data.</text>
</comment>
<dbReference type="Proteomes" id="UP000557717">
    <property type="component" value="Unassembled WGS sequence"/>
</dbReference>
<accession>A0A840VCW7</accession>
<dbReference type="AlphaFoldDB" id="A0A840VCW7"/>
<gene>
    <name evidence="2" type="ORF">HNR46_001979</name>
</gene>
<feature type="compositionally biased region" description="Acidic residues" evidence="1">
    <location>
        <begin position="190"/>
        <end position="200"/>
    </location>
</feature>
<feature type="compositionally biased region" description="Polar residues" evidence="1">
    <location>
        <begin position="29"/>
        <end position="47"/>
    </location>
</feature>
<organism evidence="2 3">
    <name type="scientific">Haloferula luteola</name>
    <dbReference type="NCBI Taxonomy" id="595692"/>
    <lineage>
        <taxon>Bacteria</taxon>
        <taxon>Pseudomonadati</taxon>
        <taxon>Verrucomicrobiota</taxon>
        <taxon>Verrucomicrobiia</taxon>
        <taxon>Verrucomicrobiales</taxon>
        <taxon>Verrucomicrobiaceae</taxon>
        <taxon>Haloferula</taxon>
    </lineage>
</organism>
<feature type="region of interest" description="Disordered" evidence="1">
    <location>
        <begin position="29"/>
        <end position="80"/>
    </location>
</feature>
<keyword evidence="3" id="KW-1185">Reference proteome</keyword>